<feature type="transmembrane region" description="Helical" evidence="1">
    <location>
        <begin position="253"/>
        <end position="275"/>
    </location>
</feature>
<reference evidence="2" key="1">
    <citation type="submission" date="2022-01" db="EMBL/GenBank/DDBJ databases">
        <authorList>
            <person name="Braso-Vives M."/>
        </authorList>
    </citation>
    <scope>NUCLEOTIDE SEQUENCE</scope>
</reference>
<sequence length="290" mass="31841">MAGNVVKCFSSAGFHKRDAAEIFMLFVGDHVVALQTSSDHRNAFVPVTLPNHGGMCVLGGGGHPRYAEAQETYQSTHGNFIQKYCAVAANDSDKLSTLRDNHLQLITTEPEVEVCQGETVSFIFNVTIPANLTPDRMYERTVWSPHKKDHCVIFRNISKCHGAEDFIQRAEISETWSPVSQGGHTQHGKLMFQLNNVSMGDAGYYEGELKTEYHINNVNARLIVKACPHEPGGGDTDTVKAKTDPGTEWRKGFGAGFGTCLGLVLIGGLTAKIVIWQCRKKDEKPPVVPI</sequence>
<dbReference type="OrthoDB" id="10140864at2759"/>
<evidence type="ECO:0000313" key="2">
    <source>
        <dbReference type="EMBL" id="CAH1263444.1"/>
    </source>
</evidence>
<evidence type="ECO:0000256" key="1">
    <source>
        <dbReference type="SAM" id="Phobius"/>
    </source>
</evidence>
<dbReference type="AlphaFoldDB" id="A0A8K0ERK5"/>
<dbReference type="EMBL" id="OV696689">
    <property type="protein sequence ID" value="CAH1263444.1"/>
    <property type="molecule type" value="Genomic_DNA"/>
</dbReference>
<keyword evidence="3" id="KW-1185">Reference proteome</keyword>
<protein>
    <submittedName>
        <fullName evidence="2">Hypp2704 protein</fullName>
    </submittedName>
</protein>
<proteinExistence type="predicted"/>
<name>A0A8K0ERK5_BRALA</name>
<gene>
    <name evidence="2" type="primary">Hypp2704</name>
    <name evidence="2" type="ORF">BLAG_LOCUS18145</name>
</gene>
<dbReference type="Gene3D" id="2.60.40.10">
    <property type="entry name" value="Immunoglobulins"/>
    <property type="match status" value="1"/>
</dbReference>
<keyword evidence="1" id="KW-0472">Membrane</keyword>
<evidence type="ECO:0000313" key="3">
    <source>
        <dbReference type="Proteomes" id="UP000838412"/>
    </source>
</evidence>
<keyword evidence="1" id="KW-1133">Transmembrane helix</keyword>
<dbReference type="InterPro" id="IPR013783">
    <property type="entry name" value="Ig-like_fold"/>
</dbReference>
<dbReference type="Proteomes" id="UP000838412">
    <property type="component" value="Chromosome 4"/>
</dbReference>
<accession>A0A8K0ERK5</accession>
<organism evidence="2 3">
    <name type="scientific">Branchiostoma lanceolatum</name>
    <name type="common">Common lancelet</name>
    <name type="synonym">Amphioxus lanceolatum</name>
    <dbReference type="NCBI Taxonomy" id="7740"/>
    <lineage>
        <taxon>Eukaryota</taxon>
        <taxon>Metazoa</taxon>
        <taxon>Chordata</taxon>
        <taxon>Cephalochordata</taxon>
        <taxon>Leptocardii</taxon>
        <taxon>Amphioxiformes</taxon>
        <taxon>Branchiostomatidae</taxon>
        <taxon>Branchiostoma</taxon>
    </lineage>
</organism>
<keyword evidence="1" id="KW-0812">Transmembrane</keyword>